<sequence>MIDRAKWRGKGPQEPTRTGKKSEIQSSPEVTDQLTFLHLSARDLETVRALKSDIKAVVHEVAAEHYDRIEEIPELQAIMDRHSNREQLTRTFVYYFTNLFSIEDFDDNFVNTRRAIGRIHSQVHLPAKWYIASYIRLYEHLIPRLVHSHSRKPDQLADILLSVLKVISFDMQLILEAYEEETEFRFIDHISGIMESILKIDGTANILEASATSKNHAEGISAAAEQLTASIREVAQQASRVADYSDQVIHHVESGRRVIQESLQGMTDLGESFKAAREKIVGLSNAAEDISHIASLIRKIADQTNLLALNAAIEAARAGDHGRGFAVVASEVRTLADQTKESIHRIAGTVEQVQRETRAVRELADQVVDNLGLRVAQSRDALRTLEEIVSQVGHMAEFFNEVAATTEEQAAATDDIAARIDHVLGDVARTDDEANRIGNQIHETSVQANRLRLKLIGNIPRLEDAQLVRVVITEHLLWKWWLYNMILGYHVIDEKELLDHRRCRLGQWYDQARNRTPLSSMDSFRAIEEPHIQVHRLAEEIHRLILAGEKAKARSRLADLERASQEVVGHLRQLLQDLKTGKAQTLHAAVSGADTR</sequence>
<gene>
    <name evidence="1" type="ORF">FAVT5_2248</name>
</gene>
<evidence type="ECO:0000313" key="2">
    <source>
        <dbReference type="Proteomes" id="UP000501793"/>
    </source>
</evidence>
<organism evidence="1 2">
    <name type="scientific">Kyrpidia spormannii</name>
    <dbReference type="NCBI Taxonomy" id="2055160"/>
    <lineage>
        <taxon>Bacteria</taxon>
        <taxon>Bacillati</taxon>
        <taxon>Bacillota</taxon>
        <taxon>Bacilli</taxon>
        <taxon>Bacillales</taxon>
        <taxon>Alicyclobacillaceae</taxon>
        <taxon>Kyrpidia</taxon>
    </lineage>
</organism>
<dbReference type="Proteomes" id="UP000501793">
    <property type="component" value="Chromosome"/>
</dbReference>
<evidence type="ECO:0000313" key="1">
    <source>
        <dbReference type="EMBL" id="CAB3393177.1"/>
    </source>
</evidence>
<name>A0ACA8ZAI4_9BACL</name>
<reference evidence="1" key="1">
    <citation type="submission" date="2020-04" db="EMBL/GenBank/DDBJ databases">
        <authorList>
            <person name="Hogendoorn C."/>
        </authorList>
    </citation>
    <scope>NUCLEOTIDE SEQUENCE</scope>
    <source>
        <strain evidence="1">FAVT5</strain>
    </source>
</reference>
<dbReference type="EMBL" id="LR792684">
    <property type="protein sequence ID" value="CAB3393177.1"/>
    <property type="molecule type" value="Genomic_DNA"/>
</dbReference>
<keyword evidence="2" id="KW-1185">Reference proteome</keyword>
<accession>A0ACA8ZAI4</accession>
<protein>
    <submittedName>
        <fullName evidence="1">Methyl-accepting chemotaxis sensory transducer</fullName>
    </submittedName>
</protein>
<proteinExistence type="predicted"/>